<dbReference type="EMBL" id="VFPM01000002">
    <property type="protein sequence ID" value="TQM62583.1"/>
    <property type="molecule type" value="Genomic_DNA"/>
</dbReference>
<name>A0A543HW62_9MICO</name>
<reference evidence="1 2" key="1">
    <citation type="submission" date="2019-06" db="EMBL/GenBank/DDBJ databases">
        <title>Genome sequencing of plant associated microbes to promote plant fitness in Sorghum bicolor and Oryza sativa.</title>
        <authorList>
            <person name="Coleman-Derr D."/>
        </authorList>
    </citation>
    <scope>NUCLEOTIDE SEQUENCE [LARGE SCALE GENOMIC DNA]</scope>
    <source>
        <strain evidence="1 2">KV-663</strain>
    </source>
</reference>
<protein>
    <submittedName>
        <fullName evidence="1">Uncharacterized protein</fullName>
    </submittedName>
</protein>
<sequence>MSMTPVDFLIWCDGYAAGIGHGLDRGRELADAEAAARHRRAFTVVQAMARIPERDAEADRAAAARREARWSA</sequence>
<evidence type="ECO:0000313" key="2">
    <source>
        <dbReference type="Proteomes" id="UP000316747"/>
    </source>
</evidence>
<proteinExistence type="predicted"/>
<evidence type="ECO:0000313" key="1">
    <source>
        <dbReference type="EMBL" id="TQM62583.1"/>
    </source>
</evidence>
<dbReference type="Proteomes" id="UP000316747">
    <property type="component" value="Unassembled WGS sequence"/>
</dbReference>
<accession>A0A543HW62</accession>
<comment type="caution">
    <text evidence="1">The sequence shown here is derived from an EMBL/GenBank/DDBJ whole genome shotgun (WGS) entry which is preliminary data.</text>
</comment>
<dbReference type="AlphaFoldDB" id="A0A543HW62"/>
<keyword evidence="2" id="KW-1185">Reference proteome</keyword>
<gene>
    <name evidence="1" type="ORF">FBY41_2619</name>
</gene>
<organism evidence="1 2">
    <name type="scientific">Humibacillus xanthopallidus</name>
    <dbReference type="NCBI Taxonomy" id="412689"/>
    <lineage>
        <taxon>Bacteria</taxon>
        <taxon>Bacillati</taxon>
        <taxon>Actinomycetota</taxon>
        <taxon>Actinomycetes</taxon>
        <taxon>Micrococcales</taxon>
        <taxon>Intrasporangiaceae</taxon>
        <taxon>Humibacillus</taxon>
    </lineage>
</organism>